<dbReference type="PIRSF" id="PIRSF038471">
    <property type="entry name" value="MreC"/>
    <property type="match status" value="1"/>
</dbReference>
<feature type="domain" description="Rod shape-determining protein MreC beta-barrel core" evidence="6">
    <location>
        <begin position="123"/>
        <end position="267"/>
    </location>
</feature>
<comment type="similarity">
    <text evidence="1 5">Belongs to the MreC family.</text>
</comment>
<evidence type="ECO:0000256" key="3">
    <source>
        <dbReference type="ARBA" id="ARBA00022960"/>
    </source>
</evidence>
<evidence type="ECO:0000256" key="5">
    <source>
        <dbReference type="PIRNR" id="PIRNR038471"/>
    </source>
</evidence>
<dbReference type="Gene3D" id="2.40.10.340">
    <property type="entry name" value="Rod shape-determining protein MreC, domain 1"/>
    <property type="match status" value="1"/>
</dbReference>
<dbReference type="NCBIfam" id="TIGR00219">
    <property type="entry name" value="mreC"/>
    <property type="match status" value="1"/>
</dbReference>
<evidence type="ECO:0000259" key="6">
    <source>
        <dbReference type="Pfam" id="PF04085"/>
    </source>
</evidence>
<gene>
    <name evidence="7" type="primary">mreC</name>
    <name evidence="7" type="ordered locus">Pcar_1048</name>
</gene>
<keyword evidence="8" id="KW-1185">Reference proteome</keyword>
<dbReference type="InterPro" id="IPR042177">
    <property type="entry name" value="Cell/Rod_1"/>
</dbReference>
<proteinExistence type="inferred from homology"/>
<dbReference type="Gene3D" id="2.40.10.350">
    <property type="entry name" value="Rod shape-determining protein MreC, domain 2"/>
    <property type="match status" value="1"/>
</dbReference>
<dbReference type="KEGG" id="pca:Pcar_1048"/>
<dbReference type="PANTHER" id="PTHR34138:SF1">
    <property type="entry name" value="CELL SHAPE-DETERMINING PROTEIN MREC"/>
    <property type="match status" value="1"/>
</dbReference>
<comment type="function">
    <text evidence="5">Involved in formation and maintenance of cell shape.</text>
</comment>
<keyword evidence="3 5" id="KW-0133">Cell shape</keyword>
<evidence type="ECO:0000313" key="8">
    <source>
        <dbReference type="Proteomes" id="UP000002534"/>
    </source>
</evidence>
<protein>
    <recommendedName>
        <fullName evidence="2 5">Cell shape-determining protein MreC</fullName>
    </recommendedName>
    <alternativeName>
        <fullName evidence="4 5">Cell shape protein MreC</fullName>
    </alternativeName>
</protein>
<dbReference type="Pfam" id="PF04085">
    <property type="entry name" value="MreC"/>
    <property type="match status" value="1"/>
</dbReference>
<reference evidence="8" key="1">
    <citation type="submission" date="2005-10" db="EMBL/GenBank/DDBJ databases">
        <title>Complete sequence of Pelobacter carbinolicus DSM 2380.</title>
        <authorList>
            <person name="Copeland A."/>
            <person name="Lucas S."/>
            <person name="Lapidus A."/>
            <person name="Barry K."/>
            <person name="Detter J.C."/>
            <person name="Glavina T."/>
            <person name="Hammon N."/>
            <person name="Israni S."/>
            <person name="Pitluck S."/>
            <person name="Chertkov O."/>
            <person name="Schmutz J."/>
            <person name="Larimer F."/>
            <person name="Land M."/>
            <person name="Kyrpides N."/>
            <person name="Ivanova N."/>
            <person name="Richardson P."/>
        </authorList>
    </citation>
    <scope>NUCLEOTIDE SEQUENCE [LARGE SCALE GENOMIC DNA]</scope>
    <source>
        <strain evidence="8">DSM 2380 / NBRC 103641 / GraBd1</strain>
    </source>
</reference>
<evidence type="ECO:0000313" key="7">
    <source>
        <dbReference type="EMBL" id="ABA88298.1"/>
    </source>
</evidence>
<dbReference type="AlphaFoldDB" id="Q3A5Q9"/>
<sequence length="272" mass="30417">MLEMLRKYRTPLLVICLLMTALLIYSSRLRKQPQTTLFEKAILQLASPLQRGFSTSMRSLTGLWQHYLWLIDTQRQNDRLLEENRRLQGQLDLVREFQLENQRLSALLSLRERLTIPTLPARVIAEDATSLFQTLIIDRGTEDGLHEGLPVVVPEGVVGRIIRCSARQSRVLLATDASSAMAVLVQRSRARGICRGRGQSLTLDFALLREDIATGDTIITSGNGGIFPKGLPVGTVSHTQTNDLDLFQTVTVTPAVNFSRLEEVLVMLDTVP</sequence>
<dbReference type="GO" id="GO:0008360">
    <property type="term" value="P:regulation of cell shape"/>
    <property type="evidence" value="ECO:0007669"/>
    <property type="project" value="UniProtKB-KW"/>
</dbReference>
<dbReference type="GO" id="GO:0005886">
    <property type="term" value="C:plasma membrane"/>
    <property type="evidence" value="ECO:0007669"/>
    <property type="project" value="TreeGrafter"/>
</dbReference>
<dbReference type="InterPro" id="IPR007221">
    <property type="entry name" value="MreC"/>
</dbReference>
<dbReference type="STRING" id="338963.Pcar_1048"/>
<evidence type="ECO:0000256" key="4">
    <source>
        <dbReference type="ARBA" id="ARBA00032089"/>
    </source>
</evidence>
<dbReference type="eggNOG" id="COG1792">
    <property type="taxonomic scope" value="Bacteria"/>
</dbReference>
<accession>Q3A5Q9</accession>
<evidence type="ECO:0000256" key="2">
    <source>
        <dbReference type="ARBA" id="ARBA00013855"/>
    </source>
</evidence>
<dbReference type="RefSeq" id="WP_011340767.1">
    <property type="nucleotide sequence ID" value="NC_007498.2"/>
</dbReference>
<dbReference type="EMBL" id="CP000142">
    <property type="protein sequence ID" value="ABA88298.1"/>
    <property type="molecule type" value="Genomic_DNA"/>
</dbReference>
<dbReference type="InterPro" id="IPR042175">
    <property type="entry name" value="Cell/Rod_MreC_2"/>
</dbReference>
<dbReference type="OrthoDB" id="9808025at2"/>
<name>Q3A5Q9_SYNC1</name>
<organism evidence="7 8">
    <name type="scientific">Syntrophotalea carbinolica (strain DSM 2380 / NBRC 103641 / GraBd1)</name>
    <name type="common">Pelobacter carbinolicus</name>
    <dbReference type="NCBI Taxonomy" id="338963"/>
    <lineage>
        <taxon>Bacteria</taxon>
        <taxon>Pseudomonadati</taxon>
        <taxon>Thermodesulfobacteriota</taxon>
        <taxon>Desulfuromonadia</taxon>
        <taxon>Desulfuromonadales</taxon>
        <taxon>Syntrophotaleaceae</taxon>
        <taxon>Syntrophotalea</taxon>
    </lineage>
</organism>
<dbReference type="HOGENOM" id="CLU_042663_1_0_7"/>
<evidence type="ECO:0000256" key="1">
    <source>
        <dbReference type="ARBA" id="ARBA00009369"/>
    </source>
</evidence>
<reference evidence="7 8" key="2">
    <citation type="journal article" date="2012" name="BMC Genomics">
        <title>The genome of Pelobacter carbinolicus reveals surprising metabolic capabilities and physiological features.</title>
        <authorList>
            <person name="Aklujkar M."/>
            <person name="Haveman S.A."/>
            <person name="Didonato R.Jr."/>
            <person name="Chertkov O."/>
            <person name="Han C.S."/>
            <person name="Land M.L."/>
            <person name="Brown P."/>
            <person name="Lovley D.R."/>
        </authorList>
    </citation>
    <scope>NUCLEOTIDE SEQUENCE [LARGE SCALE GENOMIC DNA]</scope>
    <source>
        <strain evidence="8">DSM 2380 / NBRC 103641 / GraBd1</strain>
    </source>
</reference>
<dbReference type="Proteomes" id="UP000002534">
    <property type="component" value="Chromosome"/>
</dbReference>
<dbReference type="PANTHER" id="PTHR34138">
    <property type="entry name" value="CELL SHAPE-DETERMINING PROTEIN MREC"/>
    <property type="match status" value="1"/>
</dbReference>
<dbReference type="InterPro" id="IPR055342">
    <property type="entry name" value="MreC_beta-barrel_core"/>
</dbReference>